<evidence type="ECO:0000256" key="3">
    <source>
        <dbReference type="ARBA" id="ARBA00022679"/>
    </source>
</evidence>
<keyword evidence="8" id="KW-0804">Transcription</keyword>
<evidence type="ECO:0000256" key="2">
    <source>
        <dbReference type="ARBA" id="ARBA00022478"/>
    </source>
</evidence>
<dbReference type="GO" id="GO:0016779">
    <property type="term" value="F:nucleotidyltransferase activity"/>
    <property type="evidence" value="ECO:0007669"/>
    <property type="project" value="UniProtKB-KW"/>
</dbReference>
<dbReference type="PIRSF" id="PIRSF000774">
    <property type="entry name" value="RpoN"/>
    <property type="match status" value="1"/>
</dbReference>
<feature type="domain" description="RNA polymerase sigma factor 54 DNA-binding" evidence="9">
    <location>
        <begin position="294"/>
        <end position="451"/>
    </location>
</feature>
<dbReference type="PROSITE" id="PS00718">
    <property type="entry name" value="SIGMA54_2"/>
    <property type="match status" value="1"/>
</dbReference>
<dbReference type="Gene3D" id="1.10.10.1330">
    <property type="entry name" value="RNA polymerase sigma-54 factor, core-binding domain"/>
    <property type="match status" value="1"/>
</dbReference>
<dbReference type="GO" id="GO:0003677">
    <property type="term" value="F:DNA binding"/>
    <property type="evidence" value="ECO:0007669"/>
    <property type="project" value="UniProtKB-KW"/>
</dbReference>
<protein>
    <submittedName>
        <fullName evidence="11">RNA polymerase sigma-54 factor</fullName>
    </submittedName>
</protein>
<evidence type="ECO:0000313" key="12">
    <source>
        <dbReference type="Proteomes" id="UP000031366"/>
    </source>
</evidence>
<dbReference type="InterPro" id="IPR007634">
    <property type="entry name" value="RNA_pol_sigma_54_DNA-bd"/>
</dbReference>
<dbReference type="GO" id="GO:0001216">
    <property type="term" value="F:DNA-binding transcription activator activity"/>
    <property type="evidence" value="ECO:0007669"/>
    <property type="project" value="InterPro"/>
</dbReference>
<evidence type="ECO:0000256" key="4">
    <source>
        <dbReference type="ARBA" id="ARBA00022695"/>
    </source>
</evidence>
<dbReference type="Gene3D" id="1.10.10.60">
    <property type="entry name" value="Homeodomain-like"/>
    <property type="match status" value="1"/>
</dbReference>
<dbReference type="PRINTS" id="PR00045">
    <property type="entry name" value="SIGMA54FCT"/>
</dbReference>
<organism evidence="11 12">
    <name type="scientific">Clostridium argentinense CDC 2741</name>
    <dbReference type="NCBI Taxonomy" id="1418104"/>
    <lineage>
        <taxon>Bacteria</taxon>
        <taxon>Bacillati</taxon>
        <taxon>Bacillota</taxon>
        <taxon>Clostridia</taxon>
        <taxon>Eubacteriales</taxon>
        <taxon>Clostridiaceae</taxon>
        <taxon>Clostridium</taxon>
    </lineage>
</organism>
<dbReference type="GO" id="GO:0006352">
    <property type="term" value="P:DNA-templated transcription initiation"/>
    <property type="evidence" value="ECO:0007669"/>
    <property type="project" value="InterPro"/>
</dbReference>
<evidence type="ECO:0000259" key="9">
    <source>
        <dbReference type="Pfam" id="PF04552"/>
    </source>
</evidence>
<name>A0A0C1R7G2_9CLOT</name>
<proteinExistence type="inferred from homology"/>
<dbReference type="PROSITE" id="PS50044">
    <property type="entry name" value="SIGMA54_3"/>
    <property type="match status" value="1"/>
</dbReference>
<dbReference type="NCBIfam" id="TIGR02395">
    <property type="entry name" value="rpoN_sigma"/>
    <property type="match status" value="1"/>
</dbReference>
<dbReference type="AlphaFoldDB" id="A0A0C1R7G2"/>
<dbReference type="Pfam" id="PF00309">
    <property type="entry name" value="Sigma54_AID"/>
    <property type="match status" value="1"/>
</dbReference>
<keyword evidence="12" id="KW-1185">Reference proteome</keyword>
<evidence type="ECO:0000256" key="5">
    <source>
        <dbReference type="ARBA" id="ARBA00023015"/>
    </source>
</evidence>
<keyword evidence="4" id="KW-0548">Nucleotidyltransferase</keyword>
<dbReference type="PANTHER" id="PTHR32248:SF4">
    <property type="entry name" value="RNA POLYMERASE SIGMA-54 FACTOR"/>
    <property type="match status" value="1"/>
</dbReference>
<dbReference type="InterPro" id="IPR038709">
    <property type="entry name" value="RpoN_core-bd_sf"/>
</dbReference>
<evidence type="ECO:0000259" key="10">
    <source>
        <dbReference type="Pfam" id="PF04963"/>
    </source>
</evidence>
<evidence type="ECO:0000256" key="8">
    <source>
        <dbReference type="ARBA" id="ARBA00023163"/>
    </source>
</evidence>
<keyword evidence="6" id="KW-0731">Sigma factor</keyword>
<reference evidence="11 12" key="1">
    <citation type="journal article" date="2015" name="Infect. Genet. Evol.">
        <title>Genomic sequences of six botulinum neurotoxin-producing strains representing three clostridial species illustrate the mobility and diversity of botulinum neurotoxin genes.</title>
        <authorList>
            <person name="Smith T.J."/>
            <person name="Hill K.K."/>
            <person name="Xie G."/>
            <person name="Foley B.T."/>
            <person name="Williamson C.H."/>
            <person name="Foster J.T."/>
            <person name="Johnson S.L."/>
            <person name="Chertkov O."/>
            <person name="Teshima H."/>
            <person name="Gibbons H.S."/>
            <person name="Johnsky L.A."/>
            <person name="Karavis M.A."/>
            <person name="Smith L.A."/>
        </authorList>
    </citation>
    <scope>NUCLEOTIDE SEQUENCE [LARGE SCALE GENOMIC DNA]</scope>
    <source>
        <strain evidence="11 12">CDC 2741</strain>
    </source>
</reference>
<evidence type="ECO:0000256" key="1">
    <source>
        <dbReference type="ARBA" id="ARBA00008798"/>
    </source>
</evidence>
<dbReference type="PANTHER" id="PTHR32248">
    <property type="entry name" value="RNA POLYMERASE SIGMA-54 FACTOR"/>
    <property type="match status" value="1"/>
</dbReference>
<comment type="caution">
    <text evidence="11">The sequence shown here is derived from an EMBL/GenBank/DDBJ whole genome shotgun (WGS) entry which is preliminary data.</text>
</comment>
<dbReference type="InterPro" id="IPR000394">
    <property type="entry name" value="RNA_pol_sigma_54"/>
</dbReference>
<dbReference type="OrthoDB" id="9814402at2"/>
<evidence type="ECO:0000256" key="7">
    <source>
        <dbReference type="ARBA" id="ARBA00023125"/>
    </source>
</evidence>
<accession>A0A0C1R7G2</accession>
<feature type="domain" description="RNA polymerase sigma factor 54 core-binding" evidence="10">
    <location>
        <begin position="93"/>
        <end position="279"/>
    </location>
</feature>
<gene>
    <name evidence="11" type="primary">rpoN</name>
    <name evidence="11" type="ORF">U732_2065</name>
</gene>
<dbReference type="RefSeq" id="WP_039634084.1">
    <property type="nucleotide sequence ID" value="NZ_AYSO01000017.1"/>
</dbReference>
<dbReference type="Pfam" id="PF04552">
    <property type="entry name" value="Sigma54_DBD"/>
    <property type="match status" value="1"/>
</dbReference>
<dbReference type="Proteomes" id="UP000031366">
    <property type="component" value="Unassembled WGS sequence"/>
</dbReference>
<evidence type="ECO:0000256" key="6">
    <source>
        <dbReference type="ARBA" id="ARBA00023082"/>
    </source>
</evidence>
<keyword evidence="7" id="KW-0238">DNA-binding</keyword>
<dbReference type="InterPro" id="IPR007046">
    <property type="entry name" value="RNA_pol_sigma_54_core-bd"/>
</dbReference>
<evidence type="ECO:0000313" key="11">
    <source>
        <dbReference type="EMBL" id="KIE46451.1"/>
    </source>
</evidence>
<dbReference type="Pfam" id="PF04963">
    <property type="entry name" value="Sigma54_CBD"/>
    <property type="match status" value="1"/>
</dbReference>
<comment type="similarity">
    <text evidence="1">Belongs to the sigma-54 factor family.</text>
</comment>
<keyword evidence="3" id="KW-0808">Transferase</keyword>
<dbReference type="STRING" id="29341.RSJ17_15205"/>
<dbReference type="GO" id="GO:0016987">
    <property type="term" value="F:sigma factor activity"/>
    <property type="evidence" value="ECO:0007669"/>
    <property type="project" value="UniProtKB-KW"/>
</dbReference>
<sequence>MSLNFDLKLTMEQKLIMTMEMQLSVKLLQMSSYDLLKHINNELEENIVLEAKSQENDEVRKEEVDYSKLIKHLENDNKTFEYGYKDEEVSPLNFVSAKKSLKDFLKEQLIEINLERPMIDLCRYMVECIDERGYLDTSLEQIAKIKKQSLEYCEKALEVIQDLEPVGVGARDLKECLKIQLKRKKLGNSYIYEIVNEYLELVSKNKYNDIAKKLKIDSKTVQDYVDIIKTLEPKPARGYFTGEEISYIIPDATIRRIEDDFIIIMNDSILPKLNVNTVYKEILNNSEEKEVVDYVKGKMNKAMFLIKSIDERRNTLYKVIEEIISLQKLYFMYGEDYLKPMTIKNIADNINFHESTISRAIKDKYIALHTGRVIKIKDMFTNSLNTMNDDISTNNIKKKIKEIIDGENKKKPFSDSAICNMLNNEGIMISRRTVAKYREQLGIFSSSQRKRL</sequence>
<dbReference type="EMBL" id="AYSO01000017">
    <property type="protein sequence ID" value="KIE46451.1"/>
    <property type="molecule type" value="Genomic_DNA"/>
</dbReference>
<dbReference type="GO" id="GO:0000428">
    <property type="term" value="C:DNA-directed RNA polymerase complex"/>
    <property type="evidence" value="ECO:0007669"/>
    <property type="project" value="UniProtKB-KW"/>
</dbReference>
<dbReference type="PROSITE" id="PS00717">
    <property type="entry name" value="SIGMA54_1"/>
    <property type="match status" value="1"/>
</dbReference>
<keyword evidence="5" id="KW-0805">Transcription regulation</keyword>
<keyword evidence="2" id="KW-0240">DNA-directed RNA polymerase</keyword>